<keyword evidence="3" id="KW-0812">Transmembrane</keyword>
<dbReference type="Pfam" id="PF00990">
    <property type="entry name" value="GGDEF"/>
    <property type="match status" value="1"/>
</dbReference>
<evidence type="ECO:0000313" key="6">
    <source>
        <dbReference type="Proteomes" id="UP001589896"/>
    </source>
</evidence>
<dbReference type="InterPro" id="IPR029787">
    <property type="entry name" value="Nucleotide_cyclase"/>
</dbReference>
<evidence type="ECO:0000259" key="4">
    <source>
        <dbReference type="PROSITE" id="PS50887"/>
    </source>
</evidence>
<keyword evidence="3" id="KW-1133">Transmembrane helix</keyword>
<evidence type="ECO:0000313" key="5">
    <source>
        <dbReference type="EMBL" id="MFC0676578.1"/>
    </source>
</evidence>
<proteinExistence type="predicted"/>
<feature type="transmembrane region" description="Helical" evidence="3">
    <location>
        <begin position="111"/>
        <end position="129"/>
    </location>
</feature>
<name>A0ABV6RHW4_9GAMM</name>
<dbReference type="RefSeq" id="WP_386664287.1">
    <property type="nucleotide sequence ID" value="NZ_JBHLTG010000001.1"/>
</dbReference>
<keyword evidence="3" id="KW-0472">Membrane</keyword>
<dbReference type="PANTHER" id="PTHR45138">
    <property type="entry name" value="REGULATORY COMPONENTS OF SENSORY TRANSDUCTION SYSTEM"/>
    <property type="match status" value="1"/>
</dbReference>
<accession>A0ABV6RHW4</accession>
<dbReference type="Gene3D" id="3.30.70.270">
    <property type="match status" value="1"/>
</dbReference>
<dbReference type="EC" id="2.7.7.65" evidence="1"/>
<sequence length="344" mass="37029">MPWQRLQSDFRFALITLFGALATVCLLPIAGYRFATGDVAAGVIDLVVVAVIAGSVVYMWRGGSVEWAGRAAAGIGAIGVIVVASLVGLSGLLWTYPAVVAGFLLIERRHAIAYGAVTVLIVAATGQGFDSGFMRVAFAVTGLVVGLFAYIFAHRTEHQRMQLERLVTRDTLTSAANRRAMEQELPIAVETSRRGNVPVSLAVLDIDHFKRINDGHGHETGDRVLVDFARVIGAATRRGDRLFRYGGEEFVLLLPGIDTTALASLCDTLRARVADMVEVDGRPITVSIGAAELGARESVSEWLARADSAMYRAKRDGRNRVVVAPSQVEATVVDLLQRQAALRD</sequence>
<dbReference type="SUPFAM" id="SSF55073">
    <property type="entry name" value="Nucleotide cyclase"/>
    <property type="match status" value="1"/>
</dbReference>
<dbReference type="InterPro" id="IPR050469">
    <property type="entry name" value="Diguanylate_Cyclase"/>
</dbReference>
<dbReference type="GO" id="GO:0052621">
    <property type="term" value="F:diguanylate cyclase activity"/>
    <property type="evidence" value="ECO:0007669"/>
    <property type="project" value="UniProtKB-EC"/>
</dbReference>
<dbReference type="PROSITE" id="PS50887">
    <property type="entry name" value="GGDEF"/>
    <property type="match status" value="1"/>
</dbReference>
<dbReference type="Proteomes" id="UP001589896">
    <property type="component" value="Unassembled WGS sequence"/>
</dbReference>
<comment type="caution">
    <text evidence="5">The sequence shown here is derived from an EMBL/GenBank/DDBJ whole genome shotgun (WGS) entry which is preliminary data.</text>
</comment>
<feature type="transmembrane region" description="Helical" evidence="3">
    <location>
        <begin position="72"/>
        <end position="99"/>
    </location>
</feature>
<keyword evidence="5" id="KW-0548">Nucleotidyltransferase</keyword>
<gene>
    <name evidence="5" type="ORF">ACFFGH_01765</name>
</gene>
<reference evidence="5 6" key="1">
    <citation type="submission" date="2024-09" db="EMBL/GenBank/DDBJ databases">
        <authorList>
            <person name="Sun Q."/>
            <person name="Mori K."/>
        </authorList>
    </citation>
    <scope>NUCLEOTIDE SEQUENCE [LARGE SCALE GENOMIC DNA]</scope>
    <source>
        <strain evidence="5 6">KCTC 23076</strain>
    </source>
</reference>
<evidence type="ECO:0000256" key="3">
    <source>
        <dbReference type="SAM" id="Phobius"/>
    </source>
</evidence>
<evidence type="ECO:0000256" key="2">
    <source>
        <dbReference type="ARBA" id="ARBA00034247"/>
    </source>
</evidence>
<evidence type="ECO:0000256" key="1">
    <source>
        <dbReference type="ARBA" id="ARBA00012528"/>
    </source>
</evidence>
<dbReference type="NCBIfam" id="TIGR00254">
    <property type="entry name" value="GGDEF"/>
    <property type="match status" value="1"/>
</dbReference>
<dbReference type="PANTHER" id="PTHR45138:SF9">
    <property type="entry name" value="DIGUANYLATE CYCLASE DGCM-RELATED"/>
    <property type="match status" value="1"/>
</dbReference>
<dbReference type="InterPro" id="IPR000160">
    <property type="entry name" value="GGDEF_dom"/>
</dbReference>
<keyword evidence="5" id="KW-0808">Transferase</keyword>
<keyword evidence="6" id="KW-1185">Reference proteome</keyword>
<feature type="transmembrane region" description="Helical" evidence="3">
    <location>
        <begin position="135"/>
        <end position="153"/>
    </location>
</feature>
<feature type="transmembrane region" description="Helical" evidence="3">
    <location>
        <begin position="12"/>
        <end position="32"/>
    </location>
</feature>
<organism evidence="5 6">
    <name type="scientific">Lysobacter korlensis</name>
    <dbReference type="NCBI Taxonomy" id="553636"/>
    <lineage>
        <taxon>Bacteria</taxon>
        <taxon>Pseudomonadati</taxon>
        <taxon>Pseudomonadota</taxon>
        <taxon>Gammaproteobacteria</taxon>
        <taxon>Lysobacterales</taxon>
        <taxon>Lysobacteraceae</taxon>
        <taxon>Lysobacter</taxon>
    </lineage>
</organism>
<dbReference type="SMART" id="SM00267">
    <property type="entry name" value="GGDEF"/>
    <property type="match status" value="1"/>
</dbReference>
<protein>
    <recommendedName>
        <fullName evidence="1">diguanylate cyclase</fullName>
        <ecNumber evidence="1">2.7.7.65</ecNumber>
    </recommendedName>
</protein>
<dbReference type="InterPro" id="IPR043128">
    <property type="entry name" value="Rev_trsase/Diguanyl_cyclase"/>
</dbReference>
<feature type="transmembrane region" description="Helical" evidence="3">
    <location>
        <begin position="39"/>
        <end position="60"/>
    </location>
</feature>
<dbReference type="CDD" id="cd01949">
    <property type="entry name" value="GGDEF"/>
    <property type="match status" value="1"/>
</dbReference>
<comment type="catalytic activity">
    <reaction evidence="2">
        <text>2 GTP = 3',3'-c-di-GMP + 2 diphosphate</text>
        <dbReference type="Rhea" id="RHEA:24898"/>
        <dbReference type="ChEBI" id="CHEBI:33019"/>
        <dbReference type="ChEBI" id="CHEBI:37565"/>
        <dbReference type="ChEBI" id="CHEBI:58805"/>
        <dbReference type="EC" id="2.7.7.65"/>
    </reaction>
</comment>
<dbReference type="EMBL" id="JBHLTG010000001">
    <property type="protein sequence ID" value="MFC0676578.1"/>
    <property type="molecule type" value="Genomic_DNA"/>
</dbReference>
<feature type="domain" description="GGDEF" evidence="4">
    <location>
        <begin position="197"/>
        <end position="326"/>
    </location>
</feature>